<keyword evidence="6" id="KW-1185">Reference proteome</keyword>
<feature type="domain" description="Putative Flp pilus-assembly TadG-like N-terminal" evidence="2">
    <location>
        <begin position="19"/>
        <end position="65"/>
    </location>
</feature>
<dbReference type="Gene3D" id="3.40.50.410">
    <property type="entry name" value="von Willebrand factor, type A domain"/>
    <property type="match status" value="1"/>
</dbReference>
<dbReference type="EMBL" id="PYGB01000015">
    <property type="protein sequence ID" value="PSK81568.1"/>
    <property type="molecule type" value="Genomic_DNA"/>
</dbReference>
<reference evidence="3 6" key="2">
    <citation type="submission" date="2018-03" db="EMBL/GenBank/DDBJ databases">
        <title>Genomic Encyclopedia of Archaeal and Bacterial Type Strains, Phase II (KMG-II): from individual species to whole genera.</title>
        <authorList>
            <person name="Goeker M."/>
        </authorList>
    </citation>
    <scope>NUCLEOTIDE SEQUENCE [LARGE SCALE GENOMIC DNA]</scope>
    <source>
        <strain evidence="3 6">DSM 29956</strain>
    </source>
</reference>
<dbReference type="OrthoDB" id="7522752at2"/>
<reference evidence="4 5" key="1">
    <citation type="submission" date="2017-03" db="EMBL/GenBank/DDBJ databases">
        <authorList>
            <person name="Afonso C.L."/>
            <person name="Miller P.J."/>
            <person name="Scott M.A."/>
            <person name="Spackman E."/>
            <person name="Goraichik I."/>
            <person name="Dimitrov K.M."/>
            <person name="Suarez D.L."/>
            <person name="Swayne D.E."/>
        </authorList>
    </citation>
    <scope>NUCLEOTIDE SEQUENCE [LARGE SCALE GENOMIC DNA]</scope>
    <source>
        <strain evidence="4 5">CECT 8367</strain>
    </source>
</reference>
<dbReference type="Pfam" id="PF13400">
    <property type="entry name" value="Tad"/>
    <property type="match status" value="1"/>
</dbReference>
<proteinExistence type="predicted"/>
<sequence length="556" mass="61360">MITQKFKTACRRFCRDESGAIMALSLFLFLAMIAIGGLGVDVANYERNRTLLQTHLDNAVLAAASLTQELDPKEVVRSYLVAAGAGDLAPDVEVKTEQVGGLTVGRTVTASVDGALNTFFLKMFGYSELGLHVVAQATERVEDIEISLVLDVSGSMGLDAYGRTDYRKINQLKTAAKDFVTDVLSEAEPNRVSISLVPYSTKVNAGAALLGGYKTTNEHGYSHCVDFNASDFLRSGIDPTWTLQRTGHFQFQGADLDDPTKGQWTCRIDNGFEITPLSQSISVLHNRIDALSPEGSTSIDMGVKWGLALLDPSAQAPVRRLIGQGRVDGAFQGRPRSYDTPESVKVLVIMTDGKNDTEYRLNPGYASGNSIVRRYGPYRGQGPWYASYTPENYYANDGWGWSSDGLENWFFPQHPREGSRVWDDALAARGYSEKLLTWPEVWAEMSPHWYAYNLRAKRYNSSGYWSSVYSSTWNEIHSTVGNSEKNQRLERICGVAKTMGVVTFSIGFEVAPGSDSLALLQNCAYTPAHYFNVDGLQIETAFDMIASSISMLRLTR</sequence>
<dbReference type="AlphaFoldDB" id="A0A1X7A1E2"/>
<dbReference type="SUPFAM" id="SSF53300">
    <property type="entry name" value="vWA-like"/>
    <property type="match status" value="1"/>
</dbReference>
<accession>A0A1X7A1E2</accession>
<dbReference type="CDD" id="cd00198">
    <property type="entry name" value="vWFA"/>
    <property type="match status" value="1"/>
</dbReference>
<gene>
    <name evidence="3" type="ORF">CLV79_11536</name>
    <name evidence="4" type="ORF">LOS8367_03359</name>
</gene>
<organism evidence="4 5">
    <name type="scientific">Limimaricola soesokkakensis</name>
    <dbReference type="NCBI Taxonomy" id="1343159"/>
    <lineage>
        <taxon>Bacteria</taxon>
        <taxon>Pseudomonadati</taxon>
        <taxon>Pseudomonadota</taxon>
        <taxon>Alphaproteobacteria</taxon>
        <taxon>Rhodobacterales</taxon>
        <taxon>Paracoccaceae</taxon>
        <taxon>Limimaricola</taxon>
    </lineage>
</organism>
<evidence type="ECO:0000313" key="5">
    <source>
        <dbReference type="Proteomes" id="UP000193495"/>
    </source>
</evidence>
<dbReference type="Proteomes" id="UP000193495">
    <property type="component" value="Unassembled WGS sequence"/>
</dbReference>
<evidence type="ECO:0000313" key="3">
    <source>
        <dbReference type="EMBL" id="PSK81568.1"/>
    </source>
</evidence>
<keyword evidence="1" id="KW-0812">Transmembrane</keyword>
<dbReference type="EMBL" id="FWFY01000013">
    <property type="protein sequence ID" value="SLN67322.1"/>
    <property type="molecule type" value="Genomic_DNA"/>
</dbReference>
<feature type="transmembrane region" description="Helical" evidence="1">
    <location>
        <begin position="21"/>
        <end position="40"/>
    </location>
</feature>
<protein>
    <submittedName>
        <fullName evidence="3">Flp pilus assembly protein TadG</fullName>
    </submittedName>
    <submittedName>
        <fullName evidence="4">von Willebrand factor type A domain protein</fullName>
    </submittedName>
</protein>
<evidence type="ECO:0000259" key="2">
    <source>
        <dbReference type="Pfam" id="PF13400"/>
    </source>
</evidence>
<dbReference type="Proteomes" id="UP000240624">
    <property type="component" value="Unassembled WGS sequence"/>
</dbReference>
<dbReference type="InterPro" id="IPR028087">
    <property type="entry name" value="Tad_N"/>
</dbReference>
<evidence type="ECO:0000313" key="4">
    <source>
        <dbReference type="EMBL" id="SLN67322.1"/>
    </source>
</evidence>
<evidence type="ECO:0000256" key="1">
    <source>
        <dbReference type="SAM" id="Phobius"/>
    </source>
</evidence>
<name>A0A1X7A1E2_9RHOB</name>
<dbReference type="InterPro" id="IPR036465">
    <property type="entry name" value="vWFA_dom_sf"/>
</dbReference>
<keyword evidence="1" id="KW-1133">Transmembrane helix</keyword>
<dbReference type="RefSeq" id="WP_085897667.1">
    <property type="nucleotide sequence ID" value="NZ_FWFY01000013.1"/>
</dbReference>
<evidence type="ECO:0000313" key="6">
    <source>
        <dbReference type="Proteomes" id="UP000240624"/>
    </source>
</evidence>
<keyword evidence="1" id="KW-0472">Membrane</keyword>